<dbReference type="Proteomes" id="UP000036958">
    <property type="component" value="Unassembled WGS sequence"/>
</dbReference>
<comment type="caution">
    <text evidence="1">The sequence shown here is derived from an EMBL/GenBank/DDBJ whole genome shotgun (WGS) entry which is preliminary data.</text>
</comment>
<evidence type="ECO:0000313" key="1">
    <source>
        <dbReference type="EMBL" id="KOH45379.1"/>
    </source>
</evidence>
<name>A0A0L8VAB4_9BACT</name>
<sequence>MLIVDLNNKDKNIADEFASMRRERFVVADIGLDSDIYWR</sequence>
<organism evidence="1 2">
    <name type="scientific">Sunxiuqinia dokdonensis</name>
    <dbReference type="NCBI Taxonomy" id="1409788"/>
    <lineage>
        <taxon>Bacteria</taxon>
        <taxon>Pseudomonadati</taxon>
        <taxon>Bacteroidota</taxon>
        <taxon>Bacteroidia</taxon>
        <taxon>Marinilabiliales</taxon>
        <taxon>Prolixibacteraceae</taxon>
        <taxon>Sunxiuqinia</taxon>
    </lineage>
</organism>
<proteinExistence type="predicted"/>
<reference evidence="2" key="1">
    <citation type="submission" date="2015-07" db="EMBL/GenBank/DDBJ databases">
        <title>Genome sequencing of Sunxiuqinia dokdonensis strain SK.</title>
        <authorList>
            <person name="Ahn S."/>
            <person name="Kim B.-C."/>
        </authorList>
    </citation>
    <scope>NUCLEOTIDE SEQUENCE [LARGE SCALE GENOMIC DNA]</scope>
    <source>
        <strain evidence="2">SK</strain>
    </source>
</reference>
<gene>
    <name evidence="1" type="ORF">NC99_18290</name>
</gene>
<dbReference type="AlphaFoldDB" id="A0A0L8VAB4"/>
<evidence type="ECO:0000313" key="2">
    <source>
        <dbReference type="Proteomes" id="UP000036958"/>
    </source>
</evidence>
<protein>
    <submittedName>
        <fullName evidence="1">Uncharacterized protein</fullName>
    </submittedName>
</protein>
<keyword evidence="2" id="KW-1185">Reference proteome</keyword>
<dbReference type="EMBL" id="LGIA01000144">
    <property type="protein sequence ID" value="KOH45379.1"/>
    <property type="molecule type" value="Genomic_DNA"/>
</dbReference>
<accession>A0A0L8VAB4</accession>
<dbReference type="STRING" id="1409788.NC99_18290"/>